<keyword evidence="15" id="KW-1185">Reference proteome</keyword>
<keyword evidence="8" id="KW-0539">Nucleus</keyword>
<evidence type="ECO:0000313" key="14">
    <source>
        <dbReference type="EMBL" id="KGN49445.1"/>
    </source>
</evidence>
<comment type="subcellular location">
    <subcellularLocation>
        <location evidence="1">Nucleus</location>
    </subcellularLocation>
</comment>
<dbReference type="OMA" id="RRIKCAC"/>
<dbReference type="GO" id="GO:0000724">
    <property type="term" value="P:double-strand break repair via homologous recombination"/>
    <property type="evidence" value="ECO:0000318"/>
    <property type="project" value="GO_Central"/>
</dbReference>
<name>A0A0A0KI90_CUCSA</name>
<evidence type="ECO:0000256" key="9">
    <source>
        <dbReference type="PROSITE-ProRule" id="PRU00175"/>
    </source>
</evidence>
<accession>A0A0A0KI90</accession>
<evidence type="ECO:0008006" key="16">
    <source>
        <dbReference type="Google" id="ProtNLM"/>
    </source>
</evidence>
<dbReference type="SUPFAM" id="SSF57850">
    <property type="entry name" value="RING/U-box"/>
    <property type="match status" value="1"/>
</dbReference>
<dbReference type="PANTHER" id="PTHR13763">
    <property type="entry name" value="BREAST CANCER TYPE 1 SUSCEPTIBILITY PROTEIN BRCA1"/>
    <property type="match status" value="1"/>
</dbReference>
<dbReference type="KEGG" id="csv:101212120"/>
<dbReference type="Proteomes" id="UP000029981">
    <property type="component" value="Chromosome 6"/>
</dbReference>
<dbReference type="Gene3D" id="3.30.40.10">
    <property type="entry name" value="Zinc/RING finger domain, C3HC4 (zinc finger)"/>
    <property type="match status" value="2"/>
</dbReference>
<organism evidence="14 15">
    <name type="scientific">Cucumis sativus</name>
    <name type="common">Cucumber</name>
    <dbReference type="NCBI Taxonomy" id="3659"/>
    <lineage>
        <taxon>Eukaryota</taxon>
        <taxon>Viridiplantae</taxon>
        <taxon>Streptophyta</taxon>
        <taxon>Embryophyta</taxon>
        <taxon>Tracheophyta</taxon>
        <taxon>Spermatophyta</taxon>
        <taxon>Magnoliopsida</taxon>
        <taxon>eudicotyledons</taxon>
        <taxon>Gunneridae</taxon>
        <taxon>Pentapetalae</taxon>
        <taxon>rosids</taxon>
        <taxon>fabids</taxon>
        <taxon>Cucurbitales</taxon>
        <taxon>Cucurbitaceae</taxon>
        <taxon>Benincaseae</taxon>
        <taxon>Cucumis</taxon>
    </lineage>
</organism>
<evidence type="ECO:0000259" key="12">
    <source>
        <dbReference type="PROSITE" id="PS50172"/>
    </source>
</evidence>
<dbReference type="Pfam" id="PF13771">
    <property type="entry name" value="zf-HC5HC2H"/>
    <property type="match status" value="1"/>
</dbReference>
<dbReference type="InterPro" id="IPR001357">
    <property type="entry name" value="BRCT_dom"/>
</dbReference>
<evidence type="ECO:0000259" key="13">
    <source>
        <dbReference type="PROSITE" id="PS51805"/>
    </source>
</evidence>
<feature type="compositionally biased region" description="Polar residues" evidence="10">
    <location>
        <begin position="116"/>
        <end position="125"/>
    </location>
</feature>
<keyword evidence="6" id="KW-0862">Zinc</keyword>
<reference evidence="14 15" key="3">
    <citation type="journal article" date="2010" name="BMC Genomics">
        <title>Transcriptome sequencing and comparative analysis of cucumber flowers with different sex types.</title>
        <authorList>
            <person name="Guo S."/>
            <person name="Zheng Y."/>
            <person name="Joung J.G."/>
            <person name="Liu S."/>
            <person name="Zhang Z."/>
            <person name="Crasta O.R."/>
            <person name="Sobral B.W."/>
            <person name="Xu Y."/>
            <person name="Huang S."/>
            <person name="Fei Z."/>
        </authorList>
    </citation>
    <scope>NUCLEOTIDE SEQUENCE [LARGE SCALE GENOMIC DNA]</scope>
    <source>
        <strain evidence="15">cv. 9930</strain>
    </source>
</reference>
<dbReference type="CDD" id="cd17734">
    <property type="entry name" value="BRCT_Bard1_rpt1"/>
    <property type="match status" value="1"/>
</dbReference>
<evidence type="ECO:0000256" key="8">
    <source>
        <dbReference type="ARBA" id="ARBA00023242"/>
    </source>
</evidence>
<dbReference type="GO" id="GO:0031436">
    <property type="term" value="C:BRCA1-BARD1 complex"/>
    <property type="evidence" value="ECO:0000318"/>
    <property type="project" value="GO_Central"/>
</dbReference>
<feature type="domain" description="RING-type" evidence="11">
    <location>
        <begin position="16"/>
        <end position="54"/>
    </location>
</feature>
<keyword evidence="7" id="KW-0234">DNA repair</keyword>
<proteinExistence type="predicted"/>
<dbReference type="PANTHER" id="PTHR13763:SF0">
    <property type="entry name" value="BREAST CANCER TYPE 1 SUSCEPTIBILITY PROTEIN"/>
    <property type="match status" value="1"/>
</dbReference>
<evidence type="ECO:0000256" key="4">
    <source>
        <dbReference type="ARBA" id="ARBA00022763"/>
    </source>
</evidence>
<feature type="domain" description="BRCT" evidence="12">
    <location>
        <begin position="888"/>
        <end position="963"/>
    </location>
</feature>
<protein>
    <recommendedName>
        <fullName evidence="16">RING-type E3 ubiquitin transferase BRCA1</fullName>
    </recommendedName>
</protein>
<dbReference type="PROSITE" id="PS51805">
    <property type="entry name" value="EPHD"/>
    <property type="match status" value="1"/>
</dbReference>
<dbReference type="SMART" id="SM00292">
    <property type="entry name" value="BRCT"/>
    <property type="match status" value="2"/>
</dbReference>
<dbReference type="SUPFAM" id="SSF52113">
    <property type="entry name" value="BRCT domain"/>
    <property type="match status" value="2"/>
</dbReference>
<dbReference type="PROSITE" id="PS50172">
    <property type="entry name" value="BRCT"/>
    <property type="match status" value="2"/>
</dbReference>
<evidence type="ECO:0000313" key="15">
    <source>
        <dbReference type="Proteomes" id="UP000029981"/>
    </source>
</evidence>
<dbReference type="GO" id="GO:0070531">
    <property type="term" value="C:BRCA1-A complex"/>
    <property type="evidence" value="ECO:0000318"/>
    <property type="project" value="GO_Central"/>
</dbReference>
<feature type="domain" description="BRCT" evidence="12">
    <location>
        <begin position="984"/>
        <end position="1100"/>
    </location>
</feature>
<gene>
    <name evidence="14" type="ORF">Csa_6G525320</name>
</gene>
<dbReference type="PROSITE" id="PS00518">
    <property type="entry name" value="ZF_RING_1"/>
    <property type="match status" value="1"/>
</dbReference>
<feature type="region of interest" description="Disordered" evidence="10">
    <location>
        <begin position="98"/>
        <end position="196"/>
    </location>
</feature>
<dbReference type="InterPro" id="IPR031099">
    <property type="entry name" value="BRCA1-associated"/>
</dbReference>
<evidence type="ECO:0000256" key="7">
    <source>
        <dbReference type="ARBA" id="ARBA00023204"/>
    </source>
</evidence>
<dbReference type="PROSITE" id="PS50089">
    <property type="entry name" value="ZF_RING_2"/>
    <property type="match status" value="1"/>
</dbReference>
<dbReference type="InterPro" id="IPR034732">
    <property type="entry name" value="EPHD"/>
</dbReference>
<evidence type="ECO:0000256" key="5">
    <source>
        <dbReference type="ARBA" id="ARBA00022771"/>
    </source>
</evidence>
<evidence type="ECO:0000256" key="1">
    <source>
        <dbReference type="ARBA" id="ARBA00004123"/>
    </source>
</evidence>
<keyword evidence="2" id="KW-0479">Metal-binding</keyword>
<keyword evidence="3" id="KW-0677">Repeat</keyword>
<dbReference type="InterPro" id="IPR017907">
    <property type="entry name" value="Znf_RING_CS"/>
</dbReference>
<feature type="region of interest" description="Disordered" evidence="10">
    <location>
        <begin position="304"/>
        <end position="323"/>
    </location>
</feature>
<reference evidence="14 15" key="4">
    <citation type="journal article" date="2011" name="BMC Genomics">
        <title>RNA-Seq improves annotation of protein-coding genes in the cucumber genome.</title>
        <authorList>
            <person name="Li Z."/>
            <person name="Zhang Z."/>
            <person name="Yan P."/>
            <person name="Huang S."/>
            <person name="Fei Z."/>
            <person name="Lin K."/>
        </authorList>
    </citation>
    <scope>NUCLEOTIDE SEQUENCE [LARGE SCALE GENOMIC DNA]</scope>
    <source>
        <strain evidence="15">cv. 9930</strain>
    </source>
</reference>
<dbReference type="Pfam" id="PF13923">
    <property type="entry name" value="zf-C3HC4_2"/>
    <property type="match status" value="1"/>
</dbReference>
<keyword evidence="5 9" id="KW-0863">Zinc-finger</keyword>
<dbReference type="FunFam" id="3.40.50.10190:FF:000006">
    <property type="entry name" value="Breast cancer type 1 susceptibility protein homolog"/>
    <property type="match status" value="1"/>
</dbReference>
<dbReference type="InterPro" id="IPR036420">
    <property type="entry name" value="BRCT_dom_sf"/>
</dbReference>
<dbReference type="InterPro" id="IPR001841">
    <property type="entry name" value="Znf_RING"/>
</dbReference>
<feature type="domain" description="PHD-type" evidence="13">
    <location>
        <begin position="708"/>
        <end position="827"/>
    </location>
</feature>
<sequence>MGDPSHLEKMGIELKCPICLSLLNSTVSLGCNHVFCNVCIEKSMKSGSNCPVCKVPYRRREVRPAPHMDNLVSIYKSMEAASGINIFVTQNLASAKLSDGDKQVEGDGNGSKRLNAETSESTAYVQRTLKKESQKIQKSKRKNSASSPLKPSFPRKKRVQVPQHPLSETPTRPAKLASNCNEVNEPKESTVASEDKGQPVLSPFFWLRERDEEDENSNQQSDLEQSTESLTMNVLAFSDIKDSLDESPSKPQMEEVCDKPSHDLDLIDSEMFEWTQRACSPELCSSPFKLQVEDVAGTETALLEAAPNEEPGKQNPNGSYNQSGGILDELVPDVPPPEGNSVKNHTMRAKLTKRGRKKKDVALKKCSKILAESAIGNYSRPATETECLSEKQEHDVIISLGSLKSGSKRTKKKIHFGTESTDAIKATFESVPATPINLATPNENFTTKAPMFQEGEKENQFLEKRRKNDRASKTAHFGIDTSRATPKNILTDRVSLGVPDEGRKNFETETLVFPKGEKACELPENNCTKGRGRKKAQFCNNANKRILEDISAHPISLGTPNNGPENFGIELSAFLEVENVSQFPEKNSKNGGDRREQRVVQCRRKIKKQKMDSVDNILQKNPSINQNQHDNCAIPGLTTTLSAIATSTGLKREHKKQIEYNNITQEKYDGAQANRSQLSEKLQSTNGKNLDSITKNDCSEKHERLDDEFQCAFCRSSEESEGSGRMVHYFNGKPIDNDIKNSKVIHAHWNCVEWAPNVYFDGDTAINLEAELSRSRRIKCGCCGNKGAALGCYDKNCRKSFHVPCAKLMPQCQWDTENFVMLCPLHPDSKLPSQDPGHQERKSSCASNRQSNTKCIAVAREISKHGRFTFRESSKKLVLCCSALTIAEREAVDEFQRLSGVPVLQKWDDTVTHIIASTDENGACKRTLKILMGILKGKWILGIEWIKACIQAMEQIKEERFEITLDVHGSRDGPQLGRLRVLNNQPKLFAGFKFFFTADFAPSYKGYLQQLVTAAGGNILHRKPVSSNNQNVSSPSPNCQVFIIYSLELPDQCNPGEKNNILHRRRSDAELLAKSAAAKVATNLWLLNSIAGSKLTSLEE</sequence>
<dbReference type="GO" id="GO:0045944">
    <property type="term" value="P:positive regulation of transcription by RNA polymerase II"/>
    <property type="evidence" value="ECO:0000318"/>
    <property type="project" value="GO_Central"/>
</dbReference>
<dbReference type="AlphaFoldDB" id="A0A0A0KI90"/>
<dbReference type="FunFam" id="3.30.40.10:FF:000352">
    <property type="entry name" value="Breast cancer associated RING 1"/>
    <property type="match status" value="1"/>
</dbReference>
<dbReference type="GO" id="GO:0004842">
    <property type="term" value="F:ubiquitin-protein transferase activity"/>
    <property type="evidence" value="ECO:0000318"/>
    <property type="project" value="GO_Central"/>
</dbReference>
<evidence type="ECO:0000256" key="10">
    <source>
        <dbReference type="SAM" id="MobiDB-lite"/>
    </source>
</evidence>
<dbReference type="OrthoDB" id="2384350at2759"/>
<reference evidence="14 15" key="2">
    <citation type="journal article" date="2009" name="PLoS ONE">
        <title>An integrated genetic and cytogenetic map of the cucumber genome.</title>
        <authorList>
            <person name="Ren Y."/>
            <person name="Zhang Z."/>
            <person name="Liu J."/>
            <person name="Staub J.E."/>
            <person name="Han Y."/>
            <person name="Cheng Z."/>
            <person name="Li X."/>
            <person name="Lu J."/>
            <person name="Miao H."/>
            <person name="Kang H."/>
            <person name="Xie B."/>
            <person name="Gu X."/>
            <person name="Wang X."/>
            <person name="Du Y."/>
            <person name="Jin W."/>
            <person name="Huang S."/>
        </authorList>
    </citation>
    <scope>NUCLEOTIDE SEQUENCE [LARGE SCALE GENOMIC DNA]</scope>
    <source>
        <strain evidence="15">cv. 9930</strain>
    </source>
</reference>
<feature type="compositionally biased region" description="Basic and acidic residues" evidence="10">
    <location>
        <begin position="184"/>
        <end position="196"/>
    </location>
</feature>
<dbReference type="CDD" id="cd15571">
    <property type="entry name" value="ePHD"/>
    <property type="match status" value="1"/>
</dbReference>
<reference evidence="14 15" key="1">
    <citation type="journal article" date="2009" name="Nat. Genet.">
        <title>The genome of the cucumber, Cucumis sativus L.</title>
        <authorList>
            <person name="Huang S."/>
            <person name="Li R."/>
            <person name="Zhang Z."/>
            <person name="Li L."/>
            <person name="Gu X."/>
            <person name="Fan W."/>
            <person name="Lucas W.J."/>
            <person name="Wang X."/>
            <person name="Xie B."/>
            <person name="Ni P."/>
            <person name="Ren Y."/>
            <person name="Zhu H."/>
            <person name="Li J."/>
            <person name="Lin K."/>
            <person name="Jin W."/>
            <person name="Fei Z."/>
            <person name="Li G."/>
            <person name="Staub J."/>
            <person name="Kilian A."/>
            <person name="van der Vossen E.A."/>
            <person name="Wu Y."/>
            <person name="Guo J."/>
            <person name="He J."/>
            <person name="Jia Z."/>
            <person name="Ren Y."/>
            <person name="Tian G."/>
            <person name="Lu Y."/>
            <person name="Ruan J."/>
            <person name="Qian W."/>
            <person name="Wang M."/>
            <person name="Huang Q."/>
            <person name="Li B."/>
            <person name="Xuan Z."/>
            <person name="Cao J."/>
            <person name="Asan"/>
            <person name="Wu Z."/>
            <person name="Zhang J."/>
            <person name="Cai Q."/>
            <person name="Bai Y."/>
            <person name="Zhao B."/>
            <person name="Han Y."/>
            <person name="Li Y."/>
            <person name="Li X."/>
            <person name="Wang S."/>
            <person name="Shi Q."/>
            <person name="Liu S."/>
            <person name="Cho W.K."/>
            <person name="Kim J.Y."/>
            <person name="Xu Y."/>
            <person name="Heller-Uszynska K."/>
            <person name="Miao H."/>
            <person name="Cheng Z."/>
            <person name="Zhang S."/>
            <person name="Wu J."/>
            <person name="Yang Y."/>
            <person name="Kang H."/>
            <person name="Li M."/>
            <person name="Liang H."/>
            <person name="Ren X."/>
            <person name="Shi Z."/>
            <person name="Wen M."/>
            <person name="Jian M."/>
            <person name="Yang H."/>
            <person name="Zhang G."/>
            <person name="Yang Z."/>
            <person name="Chen R."/>
            <person name="Liu S."/>
            <person name="Li J."/>
            <person name="Ma L."/>
            <person name="Liu H."/>
            <person name="Zhou Y."/>
            <person name="Zhao J."/>
            <person name="Fang X."/>
            <person name="Li G."/>
            <person name="Fang L."/>
            <person name="Li Y."/>
            <person name="Liu D."/>
            <person name="Zheng H."/>
            <person name="Zhang Y."/>
            <person name="Qin N."/>
            <person name="Li Z."/>
            <person name="Yang G."/>
            <person name="Yang S."/>
            <person name="Bolund L."/>
            <person name="Kristiansen K."/>
            <person name="Zheng H."/>
            <person name="Li S."/>
            <person name="Zhang X."/>
            <person name="Yang H."/>
            <person name="Wang J."/>
            <person name="Sun R."/>
            <person name="Zhang B."/>
            <person name="Jiang S."/>
            <person name="Wang J."/>
            <person name="Du Y."/>
            <person name="Li S."/>
        </authorList>
    </citation>
    <scope>NUCLEOTIDE SEQUENCE [LARGE SCALE GENOMIC DNA]</scope>
    <source>
        <strain evidence="15">cv. 9930</strain>
    </source>
</reference>
<evidence type="ECO:0000256" key="3">
    <source>
        <dbReference type="ARBA" id="ARBA00022737"/>
    </source>
</evidence>
<dbReference type="eggNOG" id="KOG4362">
    <property type="taxonomic scope" value="Eukaryota"/>
</dbReference>
<dbReference type="EMBL" id="CM002927">
    <property type="protein sequence ID" value="KGN49445.1"/>
    <property type="molecule type" value="Genomic_DNA"/>
</dbReference>
<dbReference type="STRING" id="3659.A0A0A0KI90"/>
<keyword evidence="4" id="KW-0227">DNA damage</keyword>
<dbReference type="Pfam" id="PF00533">
    <property type="entry name" value="BRCT"/>
    <property type="match status" value="1"/>
</dbReference>
<dbReference type="GO" id="GO:0008270">
    <property type="term" value="F:zinc ion binding"/>
    <property type="evidence" value="ECO:0007669"/>
    <property type="project" value="UniProtKB-KW"/>
</dbReference>
<evidence type="ECO:0000256" key="6">
    <source>
        <dbReference type="ARBA" id="ARBA00022833"/>
    </source>
</evidence>
<dbReference type="Gene3D" id="3.40.50.10190">
    <property type="entry name" value="BRCT domain"/>
    <property type="match status" value="2"/>
</dbReference>
<evidence type="ECO:0000259" key="11">
    <source>
        <dbReference type="PROSITE" id="PS50089"/>
    </source>
</evidence>
<dbReference type="SMART" id="SM00184">
    <property type="entry name" value="RING"/>
    <property type="match status" value="1"/>
</dbReference>
<feature type="compositionally biased region" description="Polar residues" evidence="10">
    <location>
        <begin position="314"/>
        <end position="323"/>
    </location>
</feature>
<dbReference type="InterPro" id="IPR013083">
    <property type="entry name" value="Znf_RING/FYVE/PHD"/>
</dbReference>
<dbReference type="Gramene" id="KGN49445">
    <property type="protein sequence ID" value="KGN49445"/>
    <property type="gene ID" value="Csa_6G525320"/>
</dbReference>
<evidence type="ECO:0000256" key="2">
    <source>
        <dbReference type="ARBA" id="ARBA00022723"/>
    </source>
</evidence>